<dbReference type="Proteomes" id="UP000443582">
    <property type="component" value="Unassembled WGS sequence"/>
</dbReference>
<evidence type="ECO:0000256" key="3">
    <source>
        <dbReference type="ARBA" id="ARBA00023027"/>
    </source>
</evidence>
<dbReference type="Gene3D" id="3.40.718.10">
    <property type="entry name" value="Isopropylmalate Dehydrogenase"/>
    <property type="match status" value="1"/>
</dbReference>
<keyword evidence="3" id="KW-0520">NAD</keyword>
<dbReference type="InterPro" id="IPR005255">
    <property type="entry name" value="PdxA_fam"/>
</dbReference>
<name>A0ABY0INP8_9BACT</name>
<protein>
    <submittedName>
        <fullName evidence="4">4-hydroxythreonine-4-phosphate dehydrogenase PdxA</fullName>
    </submittedName>
</protein>
<accession>A0ABY0INP8</accession>
<dbReference type="RefSeq" id="WP_114706039.1">
    <property type="nucleotide sequence ID" value="NZ_QDKL01000001.1"/>
</dbReference>
<dbReference type="SUPFAM" id="SSF53659">
    <property type="entry name" value="Isocitrate/Isopropylmalate dehydrogenase-like"/>
    <property type="match status" value="1"/>
</dbReference>
<evidence type="ECO:0000313" key="5">
    <source>
        <dbReference type="Proteomes" id="UP000443582"/>
    </source>
</evidence>
<dbReference type="PANTHER" id="PTHR30004">
    <property type="entry name" value="4-HYDROXYTHREONINE-4-PHOSPHATE DEHYDROGENASE"/>
    <property type="match status" value="1"/>
</dbReference>
<evidence type="ECO:0000256" key="1">
    <source>
        <dbReference type="ARBA" id="ARBA00022723"/>
    </source>
</evidence>
<dbReference type="PANTHER" id="PTHR30004:SF6">
    <property type="entry name" value="D-THREONATE 4-PHOSPHATE DEHYDROGENASE"/>
    <property type="match status" value="1"/>
</dbReference>
<dbReference type="EMBL" id="QDKL01000001">
    <property type="protein sequence ID" value="RZF23094.1"/>
    <property type="molecule type" value="Genomic_DNA"/>
</dbReference>
<gene>
    <name evidence="4" type="ORF">DAY19_04805</name>
</gene>
<evidence type="ECO:0000313" key="4">
    <source>
        <dbReference type="EMBL" id="RZF23094.1"/>
    </source>
</evidence>
<keyword evidence="2" id="KW-0560">Oxidoreductase</keyword>
<reference evidence="5" key="1">
    <citation type="journal article" date="2019" name="Int. J. Syst. Evol. Microbiol.">
        <title>Halobacteriovorax valvorus sp. nov., a novel prokaryotic predator isolated from coastal seawater of China.</title>
        <authorList>
            <person name="Chen M.-X."/>
        </authorList>
    </citation>
    <scope>NUCLEOTIDE SEQUENCE [LARGE SCALE GENOMIC DNA]</scope>
    <source>
        <strain evidence="5">BL9</strain>
    </source>
</reference>
<proteinExistence type="predicted"/>
<keyword evidence="5" id="KW-1185">Reference proteome</keyword>
<comment type="caution">
    <text evidence="4">The sequence shown here is derived from an EMBL/GenBank/DDBJ whole genome shotgun (WGS) entry which is preliminary data.</text>
</comment>
<dbReference type="Pfam" id="PF04166">
    <property type="entry name" value="PdxA"/>
    <property type="match status" value="1"/>
</dbReference>
<organism evidence="4 5">
    <name type="scientific">Halobacteriovorax vibrionivorans</name>
    <dbReference type="NCBI Taxonomy" id="2152716"/>
    <lineage>
        <taxon>Bacteria</taxon>
        <taxon>Pseudomonadati</taxon>
        <taxon>Bdellovibrionota</taxon>
        <taxon>Bacteriovoracia</taxon>
        <taxon>Bacteriovoracales</taxon>
        <taxon>Halobacteriovoraceae</taxon>
        <taxon>Halobacteriovorax</taxon>
    </lineage>
</organism>
<sequence length="280" mass="31302">MIYVTAGHEKGIGLEVFLKAYSLLSSAQQEQFHLFVGEEFTKELPSSLSYTAVKAPYSHNALELACNKCGPNDILVTMPTTKDELFFNGKNVSGHTEYFRKRYNNENIVMFFKSYEANVLLITDHIPLKEVPTKINSDLIHKKINICVDNYTKYFGNLNEIIISGINPHAGEGGILGDEEKEVTNAIKGLTVKQKVSGPLPADGLFINDCFAHDKLFVYMYHDQGLAPFKTMFKSKGANITLGLPFLRLSVDHGTAFDLYGKDCANYMGCYYVLKLALKV</sequence>
<keyword evidence="1" id="KW-0479">Metal-binding</keyword>
<evidence type="ECO:0000256" key="2">
    <source>
        <dbReference type="ARBA" id="ARBA00023002"/>
    </source>
</evidence>